<reference evidence="1" key="1">
    <citation type="journal article" date="2021" name="Environ. Microbiol.">
        <title>Gene family expansions and transcriptome signatures uncover fungal adaptations to wood decay.</title>
        <authorList>
            <person name="Hage H."/>
            <person name="Miyauchi S."/>
            <person name="Viragh M."/>
            <person name="Drula E."/>
            <person name="Min B."/>
            <person name="Chaduli D."/>
            <person name="Navarro D."/>
            <person name="Favel A."/>
            <person name="Norest M."/>
            <person name="Lesage-Meessen L."/>
            <person name="Balint B."/>
            <person name="Merenyi Z."/>
            <person name="de Eugenio L."/>
            <person name="Morin E."/>
            <person name="Martinez A.T."/>
            <person name="Baldrian P."/>
            <person name="Stursova M."/>
            <person name="Martinez M.J."/>
            <person name="Novotny C."/>
            <person name="Magnuson J.K."/>
            <person name="Spatafora J.W."/>
            <person name="Maurice S."/>
            <person name="Pangilinan J."/>
            <person name="Andreopoulos W."/>
            <person name="LaButti K."/>
            <person name="Hundley H."/>
            <person name="Na H."/>
            <person name="Kuo A."/>
            <person name="Barry K."/>
            <person name="Lipzen A."/>
            <person name="Henrissat B."/>
            <person name="Riley R."/>
            <person name="Ahrendt S."/>
            <person name="Nagy L.G."/>
            <person name="Grigoriev I.V."/>
            <person name="Martin F."/>
            <person name="Rosso M.N."/>
        </authorList>
    </citation>
    <scope>NUCLEOTIDE SEQUENCE</scope>
    <source>
        <strain evidence="1">CBS 384.51</strain>
    </source>
</reference>
<sequence>MDDSMSMSGDGGSTGTMMVMMTPWLHFTGGDNFFFKSLHPSSHGTIAAACIVLVLISVFERWVSAIRNVLYVHWQRSALALHSSNKADNVDHHAHKTSVSVKETESAPDDSSQVGSAERRSFLRRGHARSLPPFIASNDIPRGLLFAFQALLAYILMLAVMTFQAAYIISIVAGLGIGEVLFGRMGSAGDHTLH</sequence>
<keyword evidence="2" id="KW-1185">Reference proteome</keyword>
<organism evidence="1 2">
    <name type="scientific">Irpex rosettiformis</name>
    <dbReference type="NCBI Taxonomy" id="378272"/>
    <lineage>
        <taxon>Eukaryota</taxon>
        <taxon>Fungi</taxon>
        <taxon>Dikarya</taxon>
        <taxon>Basidiomycota</taxon>
        <taxon>Agaricomycotina</taxon>
        <taxon>Agaricomycetes</taxon>
        <taxon>Polyporales</taxon>
        <taxon>Irpicaceae</taxon>
        <taxon>Irpex</taxon>
    </lineage>
</organism>
<evidence type="ECO:0000313" key="2">
    <source>
        <dbReference type="Proteomes" id="UP001055072"/>
    </source>
</evidence>
<name>A0ACB8TUL0_9APHY</name>
<gene>
    <name evidence="1" type="ORF">BDY19DRAFT_964874</name>
</gene>
<evidence type="ECO:0000313" key="1">
    <source>
        <dbReference type="EMBL" id="KAI0085631.1"/>
    </source>
</evidence>
<accession>A0ACB8TUL0</accession>
<dbReference type="Proteomes" id="UP001055072">
    <property type="component" value="Unassembled WGS sequence"/>
</dbReference>
<dbReference type="EMBL" id="MU274929">
    <property type="protein sequence ID" value="KAI0085631.1"/>
    <property type="molecule type" value="Genomic_DNA"/>
</dbReference>
<protein>
    <submittedName>
        <fullName evidence="1">Ctr copper transporter</fullName>
    </submittedName>
</protein>
<comment type="caution">
    <text evidence="1">The sequence shown here is derived from an EMBL/GenBank/DDBJ whole genome shotgun (WGS) entry which is preliminary data.</text>
</comment>
<proteinExistence type="predicted"/>